<dbReference type="EMBL" id="UINC01214405">
    <property type="protein sequence ID" value="SVE39625.1"/>
    <property type="molecule type" value="Genomic_DNA"/>
</dbReference>
<gene>
    <name evidence="2" type="ORF">METZ01_LOCUS492479</name>
</gene>
<name>A0A383D5T2_9ZZZZ</name>
<dbReference type="PANTHER" id="PTHR24029">
    <property type="entry name" value="UVRABC SYSTEM PROTEIN B"/>
    <property type="match status" value="1"/>
</dbReference>
<accession>A0A383D5T2</accession>
<dbReference type="InterPro" id="IPR001650">
    <property type="entry name" value="Helicase_C-like"/>
</dbReference>
<dbReference type="InterPro" id="IPR027417">
    <property type="entry name" value="P-loop_NTPase"/>
</dbReference>
<dbReference type="Gene3D" id="3.40.50.300">
    <property type="entry name" value="P-loop containing nucleotide triphosphate hydrolases"/>
    <property type="match status" value="2"/>
</dbReference>
<feature type="domain" description="Helicase C-terminal" evidence="1">
    <location>
        <begin position="117"/>
        <end position="237"/>
    </location>
</feature>
<organism evidence="2">
    <name type="scientific">marine metagenome</name>
    <dbReference type="NCBI Taxonomy" id="408172"/>
    <lineage>
        <taxon>unclassified sequences</taxon>
        <taxon>metagenomes</taxon>
        <taxon>ecological metagenomes</taxon>
    </lineage>
</organism>
<dbReference type="GO" id="GO:0016887">
    <property type="term" value="F:ATP hydrolysis activity"/>
    <property type="evidence" value="ECO:0007669"/>
    <property type="project" value="InterPro"/>
</dbReference>
<dbReference type="PANTHER" id="PTHR24029:SF0">
    <property type="entry name" value="UVRABC SYSTEM PROTEIN B"/>
    <property type="match status" value="1"/>
</dbReference>
<dbReference type="PROSITE" id="PS51194">
    <property type="entry name" value="HELICASE_CTER"/>
    <property type="match status" value="1"/>
</dbReference>
<dbReference type="GO" id="GO:0005524">
    <property type="term" value="F:ATP binding"/>
    <property type="evidence" value="ECO:0007669"/>
    <property type="project" value="InterPro"/>
</dbReference>
<sequence length="237" mass="26975">ARRAAGSTPYTLMDYLPDDFLLFVDESHMTIPQIRGMYKGDRSRKETLVEHGFRLPSALDNRPLNFEEFEERVSQAVYVSATPGPYEMEHSEKIVEQVIRPTGLTDPVIEVKPVDGQIDDLLYQVNQRVNKGERCLITTLTKRMSEELSDYLKETGIRTHYLHSEIDTLERSEILRDLRLGVYDVLVGINLLREGLDLPEVSLVAILDADKEGYLRSTTSLVQTIGRASRHIDGKVI</sequence>
<dbReference type="GO" id="GO:0006289">
    <property type="term" value="P:nucleotide-excision repair"/>
    <property type="evidence" value="ECO:0007669"/>
    <property type="project" value="InterPro"/>
</dbReference>
<dbReference type="GO" id="GO:0003677">
    <property type="term" value="F:DNA binding"/>
    <property type="evidence" value="ECO:0007669"/>
    <property type="project" value="InterPro"/>
</dbReference>
<evidence type="ECO:0000259" key="1">
    <source>
        <dbReference type="PROSITE" id="PS51194"/>
    </source>
</evidence>
<feature type="non-terminal residue" evidence="2">
    <location>
        <position position="1"/>
    </location>
</feature>
<reference evidence="2" key="1">
    <citation type="submission" date="2018-05" db="EMBL/GenBank/DDBJ databases">
        <authorList>
            <person name="Lanie J.A."/>
            <person name="Ng W.-L."/>
            <person name="Kazmierczak K.M."/>
            <person name="Andrzejewski T.M."/>
            <person name="Davidsen T.M."/>
            <person name="Wayne K.J."/>
            <person name="Tettelin H."/>
            <person name="Glass J.I."/>
            <person name="Rusch D."/>
            <person name="Podicherti R."/>
            <person name="Tsui H.-C.T."/>
            <person name="Winkler M.E."/>
        </authorList>
    </citation>
    <scope>NUCLEOTIDE SEQUENCE</scope>
</reference>
<dbReference type="InterPro" id="IPR004807">
    <property type="entry name" value="UvrB"/>
</dbReference>
<dbReference type="SUPFAM" id="SSF52540">
    <property type="entry name" value="P-loop containing nucleoside triphosphate hydrolases"/>
    <property type="match status" value="1"/>
</dbReference>
<dbReference type="SMART" id="SM00490">
    <property type="entry name" value="HELICc"/>
    <property type="match status" value="1"/>
</dbReference>
<feature type="non-terminal residue" evidence="2">
    <location>
        <position position="237"/>
    </location>
</feature>
<proteinExistence type="predicted"/>
<protein>
    <recommendedName>
        <fullName evidence="1">Helicase C-terminal domain-containing protein</fullName>
    </recommendedName>
</protein>
<dbReference type="AlphaFoldDB" id="A0A383D5T2"/>
<dbReference type="Pfam" id="PF00271">
    <property type="entry name" value="Helicase_C"/>
    <property type="match status" value="1"/>
</dbReference>
<evidence type="ECO:0000313" key="2">
    <source>
        <dbReference type="EMBL" id="SVE39625.1"/>
    </source>
</evidence>
<dbReference type="GO" id="GO:0009380">
    <property type="term" value="C:excinuclease repair complex"/>
    <property type="evidence" value="ECO:0007669"/>
    <property type="project" value="InterPro"/>
</dbReference>